<keyword evidence="3" id="KW-1185">Reference proteome</keyword>
<dbReference type="SUPFAM" id="SSF48264">
    <property type="entry name" value="Cytochrome P450"/>
    <property type="match status" value="1"/>
</dbReference>
<comment type="caution">
    <text evidence="2">The sequence shown here is derived from an EMBL/GenBank/DDBJ whole genome shotgun (WGS) entry which is preliminary data.</text>
</comment>
<reference evidence="2" key="1">
    <citation type="submission" date="2022-06" db="EMBL/GenBank/DDBJ databases">
        <title>Genome public.</title>
        <authorList>
            <person name="Sun Q."/>
        </authorList>
    </citation>
    <scope>NUCLEOTIDE SEQUENCE</scope>
    <source>
        <strain evidence="2">CWNU-1</strain>
    </source>
</reference>
<evidence type="ECO:0000313" key="3">
    <source>
        <dbReference type="Proteomes" id="UP001431429"/>
    </source>
</evidence>
<dbReference type="Proteomes" id="UP001431429">
    <property type="component" value="Unassembled WGS sequence"/>
</dbReference>
<protein>
    <submittedName>
        <fullName evidence="2">Cytochrome P450</fullName>
    </submittedName>
</protein>
<dbReference type="RefSeq" id="WP_250922343.1">
    <property type="nucleotide sequence ID" value="NZ_JAMQAW010000036.1"/>
</dbReference>
<dbReference type="PRINTS" id="PR00359">
    <property type="entry name" value="BP450"/>
</dbReference>
<organism evidence="2 3">
    <name type="scientific">Streptomyces albipurpureus</name>
    <dbReference type="NCBI Taxonomy" id="2897419"/>
    <lineage>
        <taxon>Bacteria</taxon>
        <taxon>Bacillati</taxon>
        <taxon>Actinomycetota</taxon>
        <taxon>Actinomycetes</taxon>
        <taxon>Kitasatosporales</taxon>
        <taxon>Streptomycetaceae</taxon>
        <taxon>Streptomyces</taxon>
    </lineage>
</organism>
<evidence type="ECO:0000256" key="1">
    <source>
        <dbReference type="ARBA" id="ARBA00010617"/>
    </source>
</evidence>
<dbReference type="EMBL" id="JAMQAW010000036">
    <property type="protein sequence ID" value="MCM2392025.1"/>
    <property type="molecule type" value="Genomic_DNA"/>
</dbReference>
<gene>
    <name evidence="2" type="ORF">NBG84_27700</name>
</gene>
<dbReference type="PANTHER" id="PTHR46696">
    <property type="entry name" value="P450, PUTATIVE (EUROFUNG)-RELATED"/>
    <property type="match status" value="1"/>
</dbReference>
<proteinExistence type="inferred from homology"/>
<dbReference type="PANTHER" id="PTHR46696:SF1">
    <property type="entry name" value="CYTOCHROME P450 YJIB-RELATED"/>
    <property type="match status" value="1"/>
</dbReference>
<comment type="similarity">
    <text evidence="1">Belongs to the cytochrome P450 family.</text>
</comment>
<name>A0ABT0UU83_9ACTN</name>
<evidence type="ECO:0000313" key="2">
    <source>
        <dbReference type="EMBL" id="MCM2392025.1"/>
    </source>
</evidence>
<dbReference type="InterPro" id="IPR002397">
    <property type="entry name" value="Cyt_P450_B"/>
</dbReference>
<dbReference type="InterPro" id="IPR036396">
    <property type="entry name" value="Cyt_P450_sf"/>
</dbReference>
<dbReference type="Gene3D" id="1.10.630.10">
    <property type="entry name" value="Cytochrome P450"/>
    <property type="match status" value="1"/>
</dbReference>
<sequence>MNQPLPSSPCPAVDGVFPLHGAEFAADPHSAYERMRLAYGSLVPVELHPGVTATLVIGYRTALRILNDPVAFPADPRGWQSTVPGDCPILPMIEWRPNALRSSGPEHARYRAATTAALSAEDLHALNWQVEEIATGLLNEISPLGRADLLSQYAFPLVFQTLNTLLGCPPEIGERVARGMAAIFEGIDAQRGNDILTAALDELITVKQQRAGDDVTSRLLAHEAGLDRIEMIHQLVTLYGAGIEPQTNLITNTVRLMLTDPRFSGDVLSGSLTAIDALDETLYTDPPMANYCLSYPPRPVEVEGQLLPAHQPVVVSMAAASNDPAIAGDDRARNRAHLAWSTGPHTCPARAAGYLIAQTAIQHLCDVLPDLRLAVPAPQLVWRPGPFHRALAALPVTFSPTCHAS</sequence>
<accession>A0ABT0UU83</accession>